<protein>
    <submittedName>
        <fullName evidence="2">Uncharacterized protein</fullName>
    </submittedName>
</protein>
<reference evidence="2" key="1">
    <citation type="submission" date="2025-08" db="UniProtKB">
        <authorList>
            <consortium name="Ensembl"/>
        </authorList>
    </citation>
    <scope>IDENTIFICATION</scope>
</reference>
<evidence type="ECO:0000313" key="2">
    <source>
        <dbReference type="Ensembl" id="ENSAOWP00000016332.1"/>
    </source>
</evidence>
<organism evidence="2 3">
    <name type="scientific">Apteryx owenii</name>
    <name type="common">Little spotted kiwi</name>
    <dbReference type="NCBI Taxonomy" id="8824"/>
    <lineage>
        <taxon>Eukaryota</taxon>
        <taxon>Metazoa</taxon>
        <taxon>Chordata</taxon>
        <taxon>Craniata</taxon>
        <taxon>Vertebrata</taxon>
        <taxon>Euteleostomi</taxon>
        <taxon>Archelosauria</taxon>
        <taxon>Archosauria</taxon>
        <taxon>Dinosauria</taxon>
        <taxon>Saurischia</taxon>
        <taxon>Theropoda</taxon>
        <taxon>Coelurosauria</taxon>
        <taxon>Aves</taxon>
        <taxon>Palaeognathae</taxon>
        <taxon>Apterygiformes</taxon>
        <taxon>Apterygidae</taxon>
        <taxon>Apteryx</taxon>
    </lineage>
</organism>
<sequence>QKKNCVTRFIAIFALLQWSGTEPAISPRYACTAISFNRNSAYLDRSSYSVFWNSPTM</sequence>
<dbReference type="Proteomes" id="UP000694424">
    <property type="component" value="Unplaced"/>
</dbReference>
<keyword evidence="3" id="KW-1185">Reference proteome</keyword>
<evidence type="ECO:0000313" key="3">
    <source>
        <dbReference type="Proteomes" id="UP000694424"/>
    </source>
</evidence>
<reference evidence="2" key="2">
    <citation type="submission" date="2025-09" db="UniProtKB">
        <authorList>
            <consortium name="Ensembl"/>
        </authorList>
    </citation>
    <scope>IDENTIFICATION</scope>
</reference>
<dbReference type="AlphaFoldDB" id="A0A8B9SAC8"/>
<accession>A0A8B9SAC8</accession>
<name>A0A8B9SAC8_APTOW</name>
<evidence type="ECO:0000256" key="1">
    <source>
        <dbReference type="SAM" id="SignalP"/>
    </source>
</evidence>
<keyword evidence="1" id="KW-0732">Signal</keyword>
<feature type="signal peptide" evidence="1">
    <location>
        <begin position="1"/>
        <end position="23"/>
    </location>
</feature>
<feature type="chain" id="PRO_5034340720" evidence="1">
    <location>
        <begin position="24"/>
        <end position="57"/>
    </location>
</feature>
<proteinExistence type="predicted"/>
<dbReference type="Ensembl" id="ENSAOWT00000018543.1">
    <property type="protein sequence ID" value="ENSAOWP00000016332.1"/>
    <property type="gene ID" value="ENSAOWG00000011129.1"/>
</dbReference>